<feature type="domain" description="Anthranilate synthase component I N-terminal" evidence="10">
    <location>
        <begin position="14"/>
        <end position="164"/>
    </location>
</feature>
<evidence type="ECO:0000256" key="2">
    <source>
        <dbReference type="ARBA" id="ARBA00011575"/>
    </source>
</evidence>
<sequence length="470" mass="53559">MTRIETNCTKMLFDVQTPVAIYLRLRDQFRDTVLLEGADYQSAEDAFSLIGINAIGGVEVTDDDTIELKYPLKKTQKIKISDAQKVTDILWNYMKGYEVTTSEDDFVRRAQGLFGYATYNAVHFFDTIQLKSYNKEPEREIPLMRYRLYQYVLVINHFKSEMYLCENVISRLESNLEKVQALVEGRDIPQYKFRLNGGEIPNVTDADYIEMVKKGIQSCKRGDVFQIVPSRRYAQKFEGDDFNVYRTLRSVNPSPYMFYFDYGNYKLFGSSPESQLLIQDQTAIVHPIAGTYKRTGNLLEDKKLGELLQNDPKEKAEHTMLVDLARNDLSRNCTDVKVNYFKEVHHFSHVLHLVSEVAGSLEKDTNPFKVLANNFPAGTLSGAPKFKAMQLIDEIEGNSRSYYAGTIGFVGFNGNFKHAIMIRSILSKSNTLYYQAGAGVVAKSIPENELQEVNNKLGALKLAIQKAEQV</sequence>
<dbReference type="Pfam" id="PF04715">
    <property type="entry name" value="Anth_synt_I_N"/>
    <property type="match status" value="1"/>
</dbReference>
<dbReference type="GO" id="GO:0046872">
    <property type="term" value="F:metal ion binding"/>
    <property type="evidence" value="ECO:0007669"/>
    <property type="project" value="UniProtKB-KW"/>
</dbReference>
<dbReference type="PANTHER" id="PTHR11236:SF48">
    <property type="entry name" value="ISOCHORISMATE SYNTHASE MENF"/>
    <property type="match status" value="1"/>
</dbReference>
<keyword evidence="12" id="KW-1185">Reference proteome</keyword>
<evidence type="ECO:0000313" key="11">
    <source>
        <dbReference type="EMBL" id="QES87966.1"/>
    </source>
</evidence>
<protein>
    <recommendedName>
        <fullName evidence="3">Anthranilate synthase component 1</fullName>
    </recommendedName>
</protein>
<dbReference type="AlphaFoldDB" id="A0A5P2FWR8"/>
<keyword evidence="4" id="KW-0479">Metal-binding</keyword>
<proteinExistence type="predicted"/>
<name>A0A5P2FWR8_9BACT</name>
<dbReference type="PANTHER" id="PTHR11236">
    <property type="entry name" value="AMINOBENZOATE/ANTHRANILATE SYNTHASE"/>
    <property type="match status" value="1"/>
</dbReference>
<dbReference type="Gene3D" id="3.60.120.10">
    <property type="entry name" value="Anthranilate synthase"/>
    <property type="match status" value="1"/>
</dbReference>
<evidence type="ECO:0000313" key="12">
    <source>
        <dbReference type="Proteomes" id="UP000292424"/>
    </source>
</evidence>
<dbReference type="SUPFAM" id="SSF56322">
    <property type="entry name" value="ADC synthase"/>
    <property type="match status" value="1"/>
</dbReference>
<evidence type="ECO:0000259" key="9">
    <source>
        <dbReference type="Pfam" id="PF00425"/>
    </source>
</evidence>
<evidence type="ECO:0000256" key="3">
    <source>
        <dbReference type="ARBA" id="ARBA00020653"/>
    </source>
</evidence>
<comment type="function">
    <text evidence="7">Part of a heterotetrameric complex that catalyzes the two-step biosynthesis of anthranilate, an intermediate in the biosynthesis of L-tryptophan. In the first step, the glutamine-binding beta subunit (TrpG) of anthranilate synthase (AS) provides the glutamine amidotransferase activity which generates ammonia as a substrate that, along with chorismate, is used in the second step, catalyzed by the large alpha subunit of AS (TrpE) to produce anthranilate. In the absence of TrpG, TrpE can synthesize anthranilate directly from chorismate and high concentrations of ammonia.</text>
</comment>
<keyword evidence="6" id="KW-0456">Lyase</keyword>
<comment type="catalytic activity">
    <reaction evidence="8">
        <text>chorismate + L-glutamine = anthranilate + pyruvate + L-glutamate + H(+)</text>
        <dbReference type="Rhea" id="RHEA:21732"/>
        <dbReference type="ChEBI" id="CHEBI:15361"/>
        <dbReference type="ChEBI" id="CHEBI:15378"/>
        <dbReference type="ChEBI" id="CHEBI:16567"/>
        <dbReference type="ChEBI" id="CHEBI:29748"/>
        <dbReference type="ChEBI" id="CHEBI:29985"/>
        <dbReference type="ChEBI" id="CHEBI:58359"/>
        <dbReference type="EC" id="4.1.3.27"/>
    </reaction>
</comment>
<gene>
    <name evidence="11" type="ORF">E0W69_004560</name>
</gene>
<comment type="subunit">
    <text evidence="2">Heterotetramer consisting of two non-identical subunits: a beta subunit (TrpG) and a large alpha subunit (TrpE).</text>
</comment>
<evidence type="ECO:0000256" key="1">
    <source>
        <dbReference type="ARBA" id="ARBA00001946"/>
    </source>
</evidence>
<evidence type="ECO:0000259" key="10">
    <source>
        <dbReference type="Pfam" id="PF04715"/>
    </source>
</evidence>
<dbReference type="OrthoDB" id="9803598at2"/>
<evidence type="ECO:0000256" key="6">
    <source>
        <dbReference type="ARBA" id="ARBA00023239"/>
    </source>
</evidence>
<reference evidence="11 12" key="1">
    <citation type="submission" date="2019-09" db="EMBL/GenBank/DDBJ databases">
        <title>Complete genome sequence of Arachidicoccus sp. B3-10 isolated from apple orchard soil.</title>
        <authorList>
            <person name="Kim H.S."/>
            <person name="Han K.-I."/>
            <person name="Suh M.K."/>
            <person name="Lee K.C."/>
            <person name="Eom M.K."/>
            <person name="Kim J.-S."/>
            <person name="Kang S.W."/>
            <person name="Sin Y."/>
            <person name="Lee J.-S."/>
        </authorList>
    </citation>
    <scope>NUCLEOTIDE SEQUENCE [LARGE SCALE GENOMIC DNA]</scope>
    <source>
        <strain evidence="11 12">B3-10</strain>
    </source>
</reference>
<dbReference type="InterPro" id="IPR015890">
    <property type="entry name" value="Chorismate_C"/>
</dbReference>
<evidence type="ECO:0000256" key="8">
    <source>
        <dbReference type="ARBA" id="ARBA00047683"/>
    </source>
</evidence>
<dbReference type="RefSeq" id="WP_131328853.1">
    <property type="nucleotide sequence ID" value="NZ_CP044016.1"/>
</dbReference>
<dbReference type="Pfam" id="PF00425">
    <property type="entry name" value="Chorismate_bind"/>
    <property type="match status" value="1"/>
</dbReference>
<feature type="domain" description="Chorismate-utilising enzyme C-terminal" evidence="9">
    <location>
        <begin position="206"/>
        <end position="456"/>
    </location>
</feature>
<dbReference type="InterPro" id="IPR005801">
    <property type="entry name" value="ADC_synthase"/>
</dbReference>
<dbReference type="PRINTS" id="PR00095">
    <property type="entry name" value="ANTSNTHASEI"/>
</dbReference>
<accession>A0A5P2FWR8</accession>
<dbReference type="GO" id="GO:0004049">
    <property type="term" value="F:anthranilate synthase activity"/>
    <property type="evidence" value="ECO:0007669"/>
    <property type="project" value="UniProtKB-EC"/>
</dbReference>
<comment type="cofactor">
    <cofactor evidence="1">
        <name>Mg(2+)</name>
        <dbReference type="ChEBI" id="CHEBI:18420"/>
    </cofactor>
</comment>
<dbReference type="EMBL" id="CP044016">
    <property type="protein sequence ID" value="QES87966.1"/>
    <property type="molecule type" value="Genomic_DNA"/>
</dbReference>
<dbReference type="Proteomes" id="UP000292424">
    <property type="component" value="Chromosome"/>
</dbReference>
<dbReference type="GO" id="GO:0000162">
    <property type="term" value="P:L-tryptophan biosynthetic process"/>
    <property type="evidence" value="ECO:0007669"/>
    <property type="project" value="TreeGrafter"/>
</dbReference>
<evidence type="ECO:0000256" key="5">
    <source>
        <dbReference type="ARBA" id="ARBA00022842"/>
    </source>
</evidence>
<evidence type="ECO:0000256" key="4">
    <source>
        <dbReference type="ARBA" id="ARBA00022723"/>
    </source>
</evidence>
<dbReference type="KEGG" id="arac:E0W69_004560"/>
<evidence type="ECO:0000256" key="7">
    <source>
        <dbReference type="ARBA" id="ARBA00025634"/>
    </source>
</evidence>
<dbReference type="InterPro" id="IPR019999">
    <property type="entry name" value="Anth_synth_I-like"/>
</dbReference>
<keyword evidence="5" id="KW-0460">Magnesium</keyword>
<organism evidence="11 12">
    <name type="scientific">Rhizosphaericola mali</name>
    <dbReference type="NCBI Taxonomy" id="2545455"/>
    <lineage>
        <taxon>Bacteria</taxon>
        <taxon>Pseudomonadati</taxon>
        <taxon>Bacteroidota</taxon>
        <taxon>Chitinophagia</taxon>
        <taxon>Chitinophagales</taxon>
        <taxon>Chitinophagaceae</taxon>
        <taxon>Rhizosphaericola</taxon>
    </lineage>
</organism>
<dbReference type="InterPro" id="IPR006805">
    <property type="entry name" value="Anth_synth_I_N"/>
</dbReference>